<gene>
    <name evidence="1" type="ORF">J0695_13250</name>
</gene>
<comment type="caution">
    <text evidence="1">The sequence shown here is derived from an EMBL/GenBank/DDBJ whole genome shotgun (WGS) entry which is preliminary data.</text>
</comment>
<dbReference type="RefSeq" id="WP_206962219.1">
    <property type="nucleotide sequence ID" value="NZ_BAAAJJ010000009.1"/>
</dbReference>
<sequence length="225" mass="23569">MDNNTLVRAAALNNAEWCDALSRTHGVAGEFGATAWTAPRRTPPFYPDAVTLTADADAGQILGRVDTASGGCSVKDSYAGLDLTAAGFDVLFEAQWIHRPADRSTPAAGGPLRWRRVDADDELSAWETAWDGGVTDLFRPDLLTDEAVAVLAGFNGSTIVAGAVANRSTSVVGLSNTFGNWPGALPQIAQLWPGLPLVGYESGDDLDAALGQGFEAVGPLRVWLG</sequence>
<name>A0A939F561_9ACTN</name>
<dbReference type="Proteomes" id="UP000664167">
    <property type="component" value="Unassembled WGS sequence"/>
</dbReference>
<dbReference type="AlphaFoldDB" id="A0A939F561"/>
<proteinExistence type="predicted"/>
<accession>A0A939F561</accession>
<evidence type="ECO:0000313" key="2">
    <source>
        <dbReference type="Proteomes" id="UP000664167"/>
    </source>
</evidence>
<keyword evidence="2" id="KW-1185">Reference proteome</keyword>
<protein>
    <submittedName>
        <fullName evidence="1">Uncharacterized protein</fullName>
    </submittedName>
</protein>
<reference evidence="1" key="1">
    <citation type="submission" date="2021-03" db="EMBL/GenBank/DDBJ databases">
        <title>Streptomyces poriferae sp. nov., a novel marine sponge-derived Actinobacteria species with anti-MRSA activity.</title>
        <authorList>
            <person name="Sandoval-Powers M."/>
            <person name="Kralova S."/>
            <person name="Nguyen G.-S."/>
            <person name="Fawwal D."/>
            <person name="Degnes K."/>
            <person name="Klinkenberg G."/>
            <person name="Sletta H."/>
            <person name="Wentzel A."/>
            <person name="Liles M.R."/>
        </authorList>
    </citation>
    <scope>NUCLEOTIDE SEQUENCE</scope>
    <source>
        <strain evidence="1">DSM 41794</strain>
    </source>
</reference>
<organism evidence="1 2">
    <name type="scientific">Streptomyces beijiangensis</name>
    <dbReference type="NCBI Taxonomy" id="163361"/>
    <lineage>
        <taxon>Bacteria</taxon>
        <taxon>Bacillati</taxon>
        <taxon>Actinomycetota</taxon>
        <taxon>Actinomycetes</taxon>
        <taxon>Kitasatosporales</taxon>
        <taxon>Streptomycetaceae</taxon>
        <taxon>Streptomyces</taxon>
    </lineage>
</organism>
<evidence type="ECO:0000313" key="1">
    <source>
        <dbReference type="EMBL" id="MBO0512766.1"/>
    </source>
</evidence>
<dbReference type="EMBL" id="JAFLRJ010000117">
    <property type="protein sequence ID" value="MBO0512766.1"/>
    <property type="molecule type" value="Genomic_DNA"/>
</dbReference>